<reference evidence="17" key="1">
    <citation type="journal article" date="2020" name="mSystems">
        <title>Genome- and Community-Level Interaction Insights into Carbon Utilization and Element Cycling Functions of Hydrothermarchaeota in Hydrothermal Sediment.</title>
        <authorList>
            <person name="Zhou Z."/>
            <person name="Liu Y."/>
            <person name="Xu W."/>
            <person name="Pan J."/>
            <person name="Luo Z.H."/>
            <person name="Li M."/>
        </authorList>
    </citation>
    <scope>NUCLEOTIDE SEQUENCE</scope>
    <source>
        <strain evidence="17">SpSt-649</strain>
    </source>
</reference>
<evidence type="ECO:0000256" key="5">
    <source>
        <dbReference type="ARBA" id="ARBA00007383"/>
    </source>
</evidence>
<dbReference type="PANTHER" id="PTHR10954">
    <property type="entry name" value="RIBONUCLEASE H2 SUBUNIT A"/>
    <property type="match status" value="1"/>
</dbReference>
<evidence type="ECO:0000256" key="15">
    <source>
        <dbReference type="RuleBase" id="RU003515"/>
    </source>
</evidence>
<organism evidence="17">
    <name type="scientific">Thermofilum pendens</name>
    <dbReference type="NCBI Taxonomy" id="2269"/>
    <lineage>
        <taxon>Archaea</taxon>
        <taxon>Thermoproteota</taxon>
        <taxon>Thermoprotei</taxon>
        <taxon>Thermofilales</taxon>
        <taxon>Thermofilaceae</taxon>
        <taxon>Thermofilum</taxon>
    </lineage>
</organism>
<dbReference type="InterPro" id="IPR023160">
    <property type="entry name" value="RNase_HII_hlx-loop-hlx_cap_dom"/>
</dbReference>
<dbReference type="PROSITE" id="PS51975">
    <property type="entry name" value="RNASE_H_2"/>
    <property type="match status" value="1"/>
</dbReference>
<comment type="similarity">
    <text evidence="5 13 15">Belongs to the RNase HII family.</text>
</comment>
<keyword evidence="10 13" id="KW-0479">Metal-binding</keyword>
<comment type="cofactor">
    <cofactor evidence="13 14">
        <name>Mn(2+)</name>
        <dbReference type="ChEBI" id="CHEBI:29035"/>
    </cofactor>
    <cofactor evidence="13 14">
        <name>Mg(2+)</name>
        <dbReference type="ChEBI" id="CHEBI:18420"/>
    </cofactor>
    <text evidence="13 14">Manganese or magnesium. Binds 1 divalent metal ion per monomer in the absence of substrate. May bind a second metal ion after substrate binding.</text>
</comment>
<dbReference type="InterPro" id="IPR024567">
    <property type="entry name" value="RNase_HII/HIII_dom"/>
</dbReference>
<sequence>MYLAGVDEAGRGPLFGPMVIAIAVIGEEKERLLAELGVRDSKLLTPSRREVVRAQMEKLLDFYSLRVVEPREIDEAVSRGGLNLLEAKVICELVRRALEKTPLGVVYVDSPDPKPERFGSLLSQMLGGSVRVVARNGADRDFAIVAAASILAKTERDRLVEQLKRLYGDFGSGYPSDPRTREFAEKWLREHGEPPPFARKSWSTWSSLRKKESLERFLV</sequence>
<evidence type="ECO:0000256" key="1">
    <source>
        <dbReference type="ARBA" id="ARBA00000077"/>
    </source>
</evidence>
<dbReference type="GO" id="GO:0003723">
    <property type="term" value="F:RNA binding"/>
    <property type="evidence" value="ECO:0007669"/>
    <property type="project" value="UniProtKB-UniRule"/>
</dbReference>
<dbReference type="NCBIfam" id="TIGR00729">
    <property type="entry name" value="ribonuclease HII"/>
    <property type="match status" value="1"/>
</dbReference>
<comment type="catalytic activity">
    <reaction evidence="1 13 14 15">
        <text>Endonucleolytic cleavage to 5'-phosphomonoester.</text>
        <dbReference type="EC" id="3.1.26.4"/>
    </reaction>
</comment>
<dbReference type="GO" id="GO:0043137">
    <property type="term" value="P:DNA replication, removal of RNA primer"/>
    <property type="evidence" value="ECO:0007669"/>
    <property type="project" value="TreeGrafter"/>
</dbReference>
<evidence type="ECO:0000256" key="9">
    <source>
        <dbReference type="ARBA" id="ARBA00022722"/>
    </source>
</evidence>
<comment type="cofactor">
    <cofactor evidence="2">
        <name>Mg(2+)</name>
        <dbReference type="ChEBI" id="CHEBI:18420"/>
    </cofactor>
</comment>
<comment type="caution">
    <text evidence="17">The sequence shown here is derived from an EMBL/GenBank/DDBJ whole genome shotgun (WGS) entry which is preliminary data.</text>
</comment>
<feature type="binding site" evidence="13 14">
    <location>
        <position position="7"/>
    </location>
    <ligand>
        <name>a divalent metal cation</name>
        <dbReference type="ChEBI" id="CHEBI:60240"/>
    </ligand>
</feature>
<dbReference type="GO" id="GO:0004523">
    <property type="term" value="F:RNA-DNA hybrid ribonuclease activity"/>
    <property type="evidence" value="ECO:0007669"/>
    <property type="project" value="UniProtKB-UniRule"/>
</dbReference>
<dbReference type="GO" id="GO:0032299">
    <property type="term" value="C:ribonuclease H2 complex"/>
    <property type="evidence" value="ECO:0007669"/>
    <property type="project" value="TreeGrafter"/>
</dbReference>
<dbReference type="EMBL" id="DTBQ01000078">
    <property type="protein sequence ID" value="HGM46661.1"/>
    <property type="molecule type" value="Genomic_DNA"/>
</dbReference>
<dbReference type="InterPro" id="IPR004649">
    <property type="entry name" value="RNase_H2_suA"/>
</dbReference>
<evidence type="ECO:0000256" key="3">
    <source>
        <dbReference type="ARBA" id="ARBA00004065"/>
    </source>
</evidence>
<dbReference type="CDD" id="cd07180">
    <property type="entry name" value="RNase_HII_archaea_like"/>
    <property type="match status" value="1"/>
</dbReference>
<dbReference type="Pfam" id="PF01351">
    <property type="entry name" value="RNase_HII"/>
    <property type="match status" value="1"/>
</dbReference>
<evidence type="ECO:0000256" key="4">
    <source>
        <dbReference type="ARBA" id="ARBA00004496"/>
    </source>
</evidence>
<dbReference type="InterPro" id="IPR012337">
    <property type="entry name" value="RNaseH-like_sf"/>
</dbReference>
<evidence type="ECO:0000256" key="7">
    <source>
        <dbReference type="ARBA" id="ARBA00019179"/>
    </source>
</evidence>
<evidence type="ECO:0000313" key="17">
    <source>
        <dbReference type="EMBL" id="HGM46661.1"/>
    </source>
</evidence>
<feature type="domain" description="RNase H type-2" evidence="16">
    <location>
        <begin position="1"/>
        <end position="214"/>
    </location>
</feature>
<dbReference type="GO" id="GO:0006298">
    <property type="term" value="P:mismatch repair"/>
    <property type="evidence" value="ECO:0007669"/>
    <property type="project" value="TreeGrafter"/>
</dbReference>
<dbReference type="EC" id="3.1.26.4" evidence="6 13"/>
<keyword evidence="11 13" id="KW-0255">Endonuclease</keyword>
<evidence type="ECO:0000256" key="10">
    <source>
        <dbReference type="ARBA" id="ARBA00022723"/>
    </source>
</evidence>
<comment type="subcellular location">
    <subcellularLocation>
        <location evidence="4 13">Cytoplasm</location>
    </subcellularLocation>
</comment>
<dbReference type="SUPFAM" id="SSF53098">
    <property type="entry name" value="Ribonuclease H-like"/>
    <property type="match status" value="1"/>
</dbReference>
<evidence type="ECO:0000256" key="13">
    <source>
        <dbReference type="HAMAP-Rule" id="MF_00052"/>
    </source>
</evidence>
<evidence type="ECO:0000259" key="16">
    <source>
        <dbReference type="PROSITE" id="PS51975"/>
    </source>
</evidence>
<dbReference type="Gene3D" id="3.30.420.10">
    <property type="entry name" value="Ribonuclease H-like superfamily/Ribonuclease H"/>
    <property type="match status" value="1"/>
</dbReference>
<accession>A0A7C4D216</accession>
<evidence type="ECO:0000256" key="6">
    <source>
        <dbReference type="ARBA" id="ARBA00012180"/>
    </source>
</evidence>
<keyword evidence="13" id="KW-0464">Manganese</keyword>
<evidence type="ECO:0000256" key="12">
    <source>
        <dbReference type="ARBA" id="ARBA00022801"/>
    </source>
</evidence>
<keyword evidence="8 13" id="KW-0963">Cytoplasm</keyword>
<evidence type="ECO:0000256" key="11">
    <source>
        <dbReference type="ARBA" id="ARBA00022759"/>
    </source>
</evidence>
<dbReference type="InterPro" id="IPR036397">
    <property type="entry name" value="RNaseH_sf"/>
</dbReference>
<evidence type="ECO:0000256" key="2">
    <source>
        <dbReference type="ARBA" id="ARBA00001946"/>
    </source>
</evidence>
<name>A0A7C4D216_THEPE</name>
<dbReference type="GO" id="GO:0005737">
    <property type="term" value="C:cytoplasm"/>
    <property type="evidence" value="ECO:0007669"/>
    <property type="project" value="UniProtKB-SubCell"/>
</dbReference>
<dbReference type="AlphaFoldDB" id="A0A7C4D216"/>
<evidence type="ECO:0000256" key="8">
    <source>
        <dbReference type="ARBA" id="ARBA00022490"/>
    </source>
</evidence>
<proteinExistence type="inferred from homology"/>
<dbReference type="PANTHER" id="PTHR10954:SF23">
    <property type="entry name" value="RIBONUCLEASE"/>
    <property type="match status" value="1"/>
</dbReference>
<comment type="function">
    <text evidence="3 13 15">Endonuclease that specifically degrades the RNA of RNA-DNA hybrids.</text>
</comment>
<dbReference type="Gene3D" id="1.10.10.460">
    <property type="entry name" value="Ribonuclease hii. Domain 2"/>
    <property type="match status" value="1"/>
</dbReference>
<keyword evidence="9 13" id="KW-0540">Nuclease</keyword>
<keyword evidence="12 13" id="KW-0378">Hydrolase</keyword>
<evidence type="ECO:0000256" key="14">
    <source>
        <dbReference type="PROSITE-ProRule" id="PRU01319"/>
    </source>
</evidence>
<feature type="binding site" evidence="13 14">
    <location>
        <position position="109"/>
    </location>
    <ligand>
        <name>a divalent metal cation</name>
        <dbReference type="ChEBI" id="CHEBI:60240"/>
    </ligand>
</feature>
<protein>
    <recommendedName>
        <fullName evidence="7 13">Ribonuclease HII</fullName>
        <shortName evidence="13">RNase HII</shortName>
        <ecNumber evidence="6 13">3.1.26.4</ecNumber>
    </recommendedName>
</protein>
<dbReference type="FunFam" id="1.10.10.460:FF:000001">
    <property type="entry name" value="Ribonuclease"/>
    <property type="match status" value="1"/>
</dbReference>
<dbReference type="InterPro" id="IPR001352">
    <property type="entry name" value="RNase_HII/HIII"/>
</dbReference>
<dbReference type="GO" id="GO:0030145">
    <property type="term" value="F:manganese ion binding"/>
    <property type="evidence" value="ECO:0007669"/>
    <property type="project" value="UniProtKB-UniRule"/>
</dbReference>
<dbReference type="InterPro" id="IPR020787">
    <property type="entry name" value="RNase_HII_arc"/>
</dbReference>
<gene>
    <name evidence="13" type="primary">rnhB</name>
    <name evidence="17" type="ORF">ENU21_02750</name>
</gene>
<dbReference type="HAMAP" id="MF_00052_A">
    <property type="entry name" value="RNase_HII_A"/>
    <property type="match status" value="1"/>
</dbReference>
<feature type="binding site" evidence="13 14">
    <location>
        <position position="8"/>
    </location>
    <ligand>
        <name>a divalent metal cation</name>
        <dbReference type="ChEBI" id="CHEBI:60240"/>
    </ligand>
</feature>